<reference evidence="2" key="2">
    <citation type="submission" date="2015-01" db="EMBL/GenBank/DDBJ databases">
        <title>Evolutionary Origins and Diversification of the Mycorrhizal Mutualists.</title>
        <authorList>
            <consortium name="DOE Joint Genome Institute"/>
            <consortium name="Mycorrhizal Genomics Consortium"/>
            <person name="Kohler A."/>
            <person name="Kuo A."/>
            <person name="Nagy L.G."/>
            <person name="Floudas D."/>
            <person name="Copeland A."/>
            <person name="Barry K.W."/>
            <person name="Cichocki N."/>
            <person name="Veneault-Fourrey C."/>
            <person name="LaButti K."/>
            <person name="Lindquist E.A."/>
            <person name="Lipzen A."/>
            <person name="Lundell T."/>
            <person name="Morin E."/>
            <person name="Murat C."/>
            <person name="Riley R."/>
            <person name="Ohm R."/>
            <person name="Sun H."/>
            <person name="Tunlid A."/>
            <person name="Henrissat B."/>
            <person name="Grigoriev I.V."/>
            <person name="Hibbett D.S."/>
            <person name="Martin F."/>
        </authorList>
    </citation>
    <scope>NUCLEOTIDE SEQUENCE [LARGE SCALE GENOMIC DNA]</scope>
    <source>
        <strain evidence="2">Marx 270</strain>
    </source>
</reference>
<dbReference type="Proteomes" id="UP000054217">
    <property type="component" value="Unassembled WGS sequence"/>
</dbReference>
<evidence type="ECO:0000313" key="2">
    <source>
        <dbReference type="Proteomes" id="UP000054217"/>
    </source>
</evidence>
<organism evidence="1 2">
    <name type="scientific">Pisolithus tinctorius Marx 270</name>
    <dbReference type="NCBI Taxonomy" id="870435"/>
    <lineage>
        <taxon>Eukaryota</taxon>
        <taxon>Fungi</taxon>
        <taxon>Dikarya</taxon>
        <taxon>Basidiomycota</taxon>
        <taxon>Agaricomycotina</taxon>
        <taxon>Agaricomycetes</taxon>
        <taxon>Agaricomycetidae</taxon>
        <taxon>Boletales</taxon>
        <taxon>Sclerodermatineae</taxon>
        <taxon>Pisolithaceae</taxon>
        <taxon>Pisolithus</taxon>
    </lineage>
</organism>
<dbReference type="InParanoid" id="A0A0C3ILF2"/>
<protein>
    <submittedName>
        <fullName evidence="1">Uncharacterized protein</fullName>
    </submittedName>
</protein>
<accession>A0A0C3ILF2</accession>
<sequence>VHLWRHVMQDIQNKGAAHNYSTQPNEKMHGSLKDAYQDCSNGKDIALQVHPASALLISLSPIDLKSHRSFVSTTTT</sequence>
<keyword evidence="2" id="KW-1185">Reference proteome</keyword>
<proteinExistence type="predicted"/>
<dbReference type="HOGENOM" id="CLU_2661327_0_0_1"/>
<dbReference type="OrthoDB" id="3239511at2759"/>
<gene>
    <name evidence="1" type="ORF">M404DRAFT_159578</name>
</gene>
<reference evidence="1 2" key="1">
    <citation type="submission" date="2014-04" db="EMBL/GenBank/DDBJ databases">
        <authorList>
            <consortium name="DOE Joint Genome Institute"/>
            <person name="Kuo A."/>
            <person name="Kohler A."/>
            <person name="Costa M.D."/>
            <person name="Nagy L.G."/>
            <person name="Floudas D."/>
            <person name="Copeland A."/>
            <person name="Barry K.W."/>
            <person name="Cichocki N."/>
            <person name="Veneault-Fourrey C."/>
            <person name="LaButti K."/>
            <person name="Lindquist E.A."/>
            <person name="Lipzen A."/>
            <person name="Lundell T."/>
            <person name="Morin E."/>
            <person name="Murat C."/>
            <person name="Sun H."/>
            <person name="Tunlid A."/>
            <person name="Henrissat B."/>
            <person name="Grigoriev I.V."/>
            <person name="Hibbett D.S."/>
            <person name="Martin F."/>
            <person name="Nordberg H.P."/>
            <person name="Cantor M.N."/>
            <person name="Hua S.X."/>
        </authorList>
    </citation>
    <scope>NUCLEOTIDE SEQUENCE [LARGE SCALE GENOMIC DNA]</scope>
    <source>
        <strain evidence="1 2">Marx 270</strain>
    </source>
</reference>
<evidence type="ECO:0000313" key="1">
    <source>
        <dbReference type="EMBL" id="KIN97792.1"/>
    </source>
</evidence>
<name>A0A0C3ILF2_PISTI</name>
<dbReference type="EMBL" id="KN832024">
    <property type="protein sequence ID" value="KIN97792.1"/>
    <property type="molecule type" value="Genomic_DNA"/>
</dbReference>
<dbReference type="AlphaFoldDB" id="A0A0C3ILF2"/>
<feature type="non-terminal residue" evidence="1">
    <location>
        <position position="1"/>
    </location>
</feature>